<dbReference type="AlphaFoldDB" id="A0A5N8VPQ5"/>
<evidence type="ECO:0000256" key="3">
    <source>
        <dbReference type="ARBA" id="ARBA00023326"/>
    </source>
</evidence>
<keyword evidence="3" id="KW-0119">Carbohydrate metabolism</keyword>
<dbReference type="OrthoDB" id="3832207at2"/>
<dbReference type="Pfam" id="PF13290">
    <property type="entry name" value="CHB_HEX_C_1"/>
    <property type="match status" value="1"/>
</dbReference>
<dbReference type="GO" id="GO:0000272">
    <property type="term" value="P:polysaccharide catabolic process"/>
    <property type="evidence" value="ECO:0007669"/>
    <property type="project" value="UniProtKB-KW"/>
</dbReference>
<dbReference type="InterPro" id="IPR050964">
    <property type="entry name" value="Striated_Muscle_Regulatory"/>
</dbReference>
<comment type="caution">
    <text evidence="5">The sequence shown here is derived from an EMBL/GenBank/DDBJ whole genome shotgun (WGS) entry which is preliminary data.</text>
</comment>
<dbReference type="SUPFAM" id="SSF49265">
    <property type="entry name" value="Fibronectin type III"/>
    <property type="match status" value="2"/>
</dbReference>
<dbReference type="InterPro" id="IPR036116">
    <property type="entry name" value="FN3_sf"/>
</dbReference>
<dbReference type="GO" id="GO:0016798">
    <property type="term" value="F:hydrolase activity, acting on glycosyl bonds"/>
    <property type="evidence" value="ECO:0007669"/>
    <property type="project" value="UniProtKB-KW"/>
</dbReference>
<gene>
    <name evidence="5" type="ORF">FNH09_38975</name>
</gene>
<accession>A0A5N8VPQ5</accession>
<keyword evidence="2" id="KW-0378">Hydrolase</keyword>
<dbReference type="CDD" id="cd00063">
    <property type="entry name" value="FN3"/>
    <property type="match status" value="2"/>
</dbReference>
<keyword evidence="2" id="KW-0326">Glycosidase</keyword>
<reference evidence="5 6" key="1">
    <citation type="submission" date="2019-07" db="EMBL/GenBank/DDBJ databases">
        <title>New species of Amycolatopsis and Streptomyces.</title>
        <authorList>
            <person name="Duangmal K."/>
            <person name="Teo W.F.A."/>
            <person name="Lipun K."/>
        </authorList>
    </citation>
    <scope>NUCLEOTIDE SEQUENCE [LARGE SCALE GENOMIC DNA]</scope>
    <source>
        <strain evidence="5 6">NBRC 109810</strain>
    </source>
</reference>
<keyword evidence="3" id="KW-0624">Polysaccharide degradation</keyword>
<feature type="domain" description="Fibronectin type-III" evidence="4">
    <location>
        <begin position="360"/>
        <end position="464"/>
    </location>
</feature>
<dbReference type="InterPro" id="IPR059177">
    <property type="entry name" value="GH29D-like_dom"/>
</dbReference>
<dbReference type="PROSITE" id="PS50853">
    <property type="entry name" value="FN3"/>
    <property type="match status" value="2"/>
</dbReference>
<evidence type="ECO:0000313" key="6">
    <source>
        <dbReference type="Proteomes" id="UP000325849"/>
    </source>
</evidence>
<organism evidence="5 6">
    <name type="scientific">Streptomyces adustus</name>
    <dbReference type="NCBI Taxonomy" id="1609272"/>
    <lineage>
        <taxon>Bacteria</taxon>
        <taxon>Bacillati</taxon>
        <taxon>Actinomycetota</taxon>
        <taxon>Actinomycetes</taxon>
        <taxon>Kitasatosporales</taxon>
        <taxon>Streptomycetaceae</taxon>
        <taxon>Streptomyces</taxon>
    </lineage>
</organism>
<dbReference type="SMART" id="SM00060">
    <property type="entry name" value="FN3"/>
    <property type="match status" value="2"/>
</dbReference>
<keyword evidence="1" id="KW-0677">Repeat</keyword>
<dbReference type="PANTHER" id="PTHR13817:SF73">
    <property type="entry name" value="FIBRONECTIN TYPE-III DOMAIN-CONTAINING PROTEIN"/>
    <property type="match status" value="1"/>
</dbReference>
<evidence type="ECO:0000259" key="4">
    <source>
        <dbReference type="PROSITE" id="PS50853"/>
    </source>
</evidence>
<keyword evidence="6" id="KW-1185">Reference proteome</keyword>
<evidence type="ECO:0000256" key="1">
    <source>
        <dbReference type="ARBA" id="ARBA00022737"/>
    </source>
</evidence>
<dbReference type="InterPro" id="IPR013783">
    <property type="entry name" value="Ig-like_fold"/>
</dbReference>
<feature type="domain" description="Fibronectin type-III" evidence="4">
    <location>
        <begin position="554"/>
        <end position="649"/>
    </location>
</feature>
<evidence type="ECO:0000256" key="2">
    <source>
        <dbReference type="ARBA" id="ARBA00023295"/>
    </source>
</evidence>
<name>A0A5N8VPQ5_9ACTN</name>
<dbReference type="Gene3D" id="2.60.40.10">
    <property type="entry name" value="Immunoglobulins"/>
    <property type="match status" value="2"/>
</dbReference>
<sequence>MVIGTTSLATVKTLSRCQGQGRPRHGITTLRRDDDPSRLGMGGCPRQGCRGGAELDTLGSAHRCRPPGAALSGYGRRGEVVMSKFARGGGRRKATAAGLVISGMVISASVAPVTAHAAVPAFPDNITIFPDRDFVSIDGFAEHAGEQVTIEVQRPHVGLIGSATGRMATADSIAAGNPAIEVNHPGGLCWGAGGGLQVTPDIRAGDIVSVKFGGTVAADATTLDVGVTGGALTTPTTLVIQGRLGPEVDPTFLEHRIIEPALRNTDVARRDVRAVPGPLANAPKGGYSSGVQVAADGSFTATYEFLSDKTAAVAAEGLYTVTTWQDQDADGNTQGVTISEFGEVGGPGMGGCPAGAVQQGPVSPTGVVVRAEGDATSVSWTPPRQTPGAAPILGYTVRAVDRLSRNGVQGEIGVRVNDPDATSVILPGSVEGKRIEVRSFGEAGESWPPALPGDTVSGDFTPPTVTARPAGGVYTADTLVTLTADEPGSEIYYTLDGSDPLEAGTTGPAATLYTGPFELKAADGPRTVRFVAFDPAGNASQARLEKYTFGTTRAPGAPQSVTAQGSNASATVRWTAPEDPGSSPVTGYEITATPDSGAPVTTTAGASASSLLLTGLRNDTKYTVTIVAVNAVGRGASSAPVEVIPAVPAVDKLAITLAKWKAGDLRLEGTGSIPGASLTLRVGGPDGPVFASNVIVQPAAAGAVNGTWSLRLRTGLGTVQNPSPVYISSSKGGVLDKVTLPNG</sequence>
<protein>
    <recommendedName>
        <fullName evidence="4">Fibronectin type-III domain-containing protein</fullName>
    </recommendedName>
</protein>
<dbReference type="Pfam" id="PF00041">
    <property type="entry name" value="fn3"/>
    <property type="match status" value="1"/>
</dbReference>
<evidence type="ECO:0000313" key="5">
    <source>
        <dbReference type="EMBL" id="MPY36989.1"/>
    </source>
</evidence>
<dbReference type="EMBL" id="VJZD01000267">
    <property type="protein sequence ID" value="MPY36989.1"/>
    <property type="molecule type" value="Genomic_DNA"/>
</dbReference>
<dbReference type="PANTHER" id="PTHR13817">
    <property type="entry name" value="TITIN"/>
    <property type="match status" value="1"/>
</dbReference>
<dbReference type="Proteomes" id="UP000325849">
    <property type="component" value="Unassembled WGS sequence"/>
</dbReference>
<proteinExistence type="predicted"/>
<dbReference type="InterPro" id="IPR003961">
    <property type="entry name" value="FN3_dom"/>
</dbReference>